<dbReference type="Gene3D" id="1.10.3790.10">
    <property type="entry name" value="NinB"/>
    <property type="match status" value="1"/>
</dbReference>
<dbReference type="InterPro" id="IPR036619">
    <property type="entry name" value="NinB_sf"/>
</dbReference>
<evidence type="ECO:0000313" key="1">
    <source>
        <dbReference type="EMBL" id="DAD55328.1"/>
    </source>
</evidence>
<reference evidence="1" key="1">
    <citation type="journal article" date="2021" name="Proc. Natl. Acad. Sci. U.S.A.">
        <title>A Catalog of Tens of Thousands of Viruses from Human Metagenomes Reveals Hidden Associations with Chronic Diseases.</title>
        <authorList>
            <person name="Tisza M.J."/>
            <person name="Buck C.B."/>
        </authorList>
    </citation>
    <scope>NUCLEOTIDE SEQUENCE</scope>
    <source>
        <strain evidence="1">Ct5O42</strain>
    </source>
</reference>
<organism evidence="1">
    <name type="scientific">Podoviridae sp. ct5O42</name>
    <dbReference type="NCBI Taxonomy" id="2826084"/>
    <lineage>
        <taxon>Viruses</taxon>
        <taxon>Duplodnaviria</taxon>
        <taxon>Heunggongvirae</taxon>
        <taxon>Uroviricota</taxon>
        <taxon>Caudoviricetes</taxon>
    </lineage>
</organism>
<accession>A0A8D9PDS2</accession>
<proteinExistence type="predicted"/>
<protein>
    <submittedName>
        <fullName evidence="1">NinB protein</fullName>
    </submittedName>
</protein>
<sequence length="179" mass="19960">MQQITVNGSRWQQDSDGAWLALRVKSPQTAMDVCDAMKPGKEYNVTIKGKGRSLDANAYCWVLLDRLAAHYGISKQDVYRQEIRNIGGVSEVLCLREKAAEPFCRAWERNGIGWMAETFPSKLKGCVNVTVWYGSSTYDTEQMSRLIDAVVEDCKAVGIETMTPAELDALVSRWGEVSA</sequence>
<name>A0A8D9PDS2_9CAUD</name>
<dbReference type="EMBL" id="BK014723">
    <property type="protein sequence ID" value="DAD55328.1"/>
    <property type="molecule type" value="Genomic_DNA"/>
</dbReference>